<dbReference type="PANTHER" id="PTHR34606:SF16">
    <property type="entry name" value="BON DOMAIN-CONTAINING PROTEIN"/>
    <property type="match status" value="1"/>
</dbReference>
<dbReference type="InterPro" id="IPR014004">
    <property type="entry name" value="Transpt-assoc_nodulatn_dom_bac"/>
</dbReference>
<gene>
    <name evidence="7" type="ORF">SAMN05446927_4342</name>
</gene>
<accession>A0A7Z7N3P2</accession>
<keyword evidence="8" id="KW-1185">Reference proteome</keyword>
<sequence length="120" mass="12421">MNLLLDDEPMRKQNNVAARLLIAAALVAPAIALTAGCSSTSTSESAGEYTSDAAITARVKAALLADPGLKSLAVSVETYRGVVQLSGFVNAEVQIEKAVAVTRSVSGVQSVKNDLHVKPQ</sequence>
<dbReference type="PROSITE" id="PS50914">
    <property type="entry name" value="BON"/>
    <property type="match status" value="1"/>
</dbReference>
<evidence type="ECO:0000259" key="6">
    <source>
        <dbReference type="PROSITE" id="PS50914"/>
    </source>
</evidence>
<evidence type="ECO:0000256" key="1">
    <source>
        <dbReference type="ARBA" id="ARBA00004418"/>
    </source>
</evidence>
<dbReference type="PANTHER" id="PTHR34606">
    <property type="entry name" value="BON DOMAIN-CONTAINING PROTEIN"/>
    <property type="match status" value="1"/>
</dbReference>
<evidence type="ECO:0000256" key="5">
    <source>
        <dbReference type="ARBA" id="ARBA00070588"/>
    </source>
</evidence>
<keyword evidence="4" id="KW-0574">Periplasm</keyword>
<keyword evidence="2" id="KW-0732">Signal</keyword>
<proteinExistence type="predicted"/>
<feature type="domain" description="BON" evidence="6">
    <location>
        <begin position="51"/>
        <end position="119"/>
    </location>
</feature>
<dbReference type="EMBL" id="OCSU01000002">
    <property type="protein sequence ID" value="SOE81086.1"/>
    <property type="molecule type" value="Genomic_DNA"/>
</dbReference>
<comment type="caution">
    <text evidence="7">The sequence shown here is derived from an EMBL/GenBank/DDBJ whole genome shotgun (WGS) entry which is preliminary data.</text>
</comment>
<dbReference type="Pfam" id="PF04972">
    <property type="entry name" value="BON"/>
    <property type="match status" value="1"/>
</dbReference>
<reference evidence="7 8" key="1">
    <citation type="submission" date="2017-09" db="EMBL/GenBank/DDBJ databases">
        <authorList>
            <person name="Varghese N."/>
            <person name="Submissions S."/>
        </authorList>
    </citation>
    <scope>NUCLEOTIDE SEQUENCE [LARGE SCALE GENOMIC DNA]</scope>
    <source>
        <strain evidence="7 8">OK806</strain>
    </source>
</reference>
<comment type="subcellular location">
    <subcellularLocation>
        <location evidence="1">Periplasm</location>
    </subcellularLocation>
</comment>
<name>A0A7Z7N3P2_9BURK</name>
<evidence type="ECO:0000313" key="8">
    <source>
        <dbReference type="Proteomes" id="UP000219522"/>
    </source>
</evidence>
<dbReference type="FunFam" id="3.30.1340.30:FF:000001">
    <property type="entry name" value="Molecular chaperone OsmY"/>
    <property type="match status" value="1"/>
</dbReference>
<organism evidence="7 8">
    <name type="scientific">Caballeronia arationis</name>
    <dbReference type="NCBI Taxonomy" id="1777142"/>
    <lineage>
        <taxon>Bacteria</taxon>
        <taxon>Pseudomonadati</taxon>
        <taxon>Pseudomonadota</taxon>
        <taxon>Betaproteobacteria</taxon>
        <taxon>Burkholderiales</taxon>
        <taxon>Burkholderiaceae</taxon>
        <taxon>Caballeronia</taxon>
    </lineage>
</organism>
<evidence type="ECO:0000313" key="7">
    <source>
        <dbReference type="EMBL" id="SOE81086.1"/>
    </source>
</evidence>
<dbReference type="InterPro" id="IPR007055">
    <property type="entry name" value="BON_dom"/>
</dbReference>
<keyword evidence="3" id="KW-0677">Repeat</keyword>
<protein>
    <recommendedName>
        <fullName evidence="5">Osmotically-inducible protein Y</fullName>
    </recommendedName>
</protein>
<evidence type="ECO:0000256" key="2">
    <source>
        <dbReference type="ARBA" id="ARBA00022729"/>
    </source>
</evidence>
<dbReference type="AlphaFoldDB" id="A0A7Z7N3P2"/>
<dbReference type="GO" id="GO:0042597">
    <property type="term" value="C:periplasmic space"/>
    <property type="evidence" value="ECO:0007669"/>
    <property type="project" value="UniProtKB-SubCell"/>
</dbReference>
<dbReference type="Proteomes" id="UP000219522">
    <property type="component" value="Unassembled WGS sequence"/>
</dbReference>
<dbReference type="Gene3D" id="3.30.1340.30">
    <property type="match status" value="1"/>
</dbReference>
<evidence type="ECO:0000256" key="3">
    <source>
        <dbReference type="ARBA" id="ARBA00022737"/>
    </source>
</evidence>
<dbReference type="SMART" id="SM00749">
    <property type="entry name" value="BON"/>
    <property type="match status" value="1"/>
</dbReference>
<evidence type="ECO:0000256" key="4">
    <source>
        <dbReference type="ARBA" id="ARBA00022764"/>
    </source>
</evidence>
<dbReference type="InterPro" id="IPR051686">
    <property type="entry name" value="Lipoprotein_DolP"/>
</dbReference>